<dbReference type="PATRIC" id="fig|324602.8.peg.51"/>
<feature type="region of interest" description="Disordered" evidence="2">
    <location>
        <begin position="315"/>
        <end position="357"/>
    </location>
</feature>
<keyword evidence="1" id="KW-0067">ATP-binding</keyword>
<dbReference type="eggNOG" id="COG0189">
    <property type="taxonomic scope" value="Bacteria"/>
</dbReference>
<evidence type="ECO:0000313" key="5">
    <source>
        <dbReference type="Proteomes" id="UP000002008"/>
    </source>
</evidence>
<evidence type="ECO:0000256" key="2">
    <source>
        <dbReference type="SAM" id="MobiDB-lite"/>
    </source>
</evidence>
<dbReference type="InterPro" id="IPR011761">
    <property type="entry name" value="ATP-grasp"/>
</dbReference>
<name>A9WAS1_CHLAA</name>
<keyword evidence="1" id="KW-0547">Nucleotide-binding</keyword>
<dbReference type="SUPFAM" id="SSF56059">
    <property type="entry name" value="Glutathione synthetase ATP-binding domain-like"/>
    <property type="match status" value="1"/>
</dbReference>
<gene>
    <name evidence="4" type="ordered locus">Caur_0045</name>
</gene>
<organism evidence="4 5">
    <name type="scientific">Chloroflexus aurantiacus (strain ATCC 29366 / DSM 635 / J-10-fl)</name>
    <dbReference type="NCBI Taxonomy" id="324602"/>
    <lineage>
        <taxon>Bacteria</taxon>
        <taxon>Bacillati</taxon>
        <taxon>Chloroflexota</taxon>
        <taxon>Chloroflexia</taxon>
        <taxon>Chloroflexales</taxon>
        <taxon>Chloroflexineae</taxon>
        <taxon>Chloroflexaceae</taxon>
        <taxon>Chloroflexus</taxon>
    </lineage>
</organism>
<dbReference type="EnsemblBacteria" id="ABY33299">
    <property type="protein sequence ID" value="ABY33299"/>
    <property type="gene ID" value="Caur_0045"/>
</dbReference>
<dbReference type="GO" id="GO:0046872">
    <property type="term" value="F:metal ion binding"/>
    <property type="evidence" value="ECO:0007669"/>
    <property type="project" value="InterPro"/>
</dbReference>
<dbReference type="STRING" id="324602.Caur_0045"/>
<dbReference type="KEGG" id="cau:Caur_0045"/>
<dbReference type="EMBL" id="CP000909">
    <property type="protein sequence ID" value="ABY33299.1"/>
    <property type="molecule type" value="Genomic_DNA"/>
</dbReference>
<dbReference type="GO" id="GO:0005737">
    <property type="term" value="C:cytoplasm"/>
    <property type="evidence" value="ECO:0000318"/>
    <property type="project" value="GO_Central"/>
</dbReference>
<evidence type="ECO:0000259" key="3">
    <source>
        <dbReference type="PROSITE" id="PS50975"/>
    </source>
</evidence>
<dbReference type="AlphaFoldDB" id="A9WAS1"/>
<feature type="domain" description="ATP-grasp" evidence="3">
    <location>
        <begin position="93"/>
        <end position="295"/>
    </location>
</feature>
<evidence type="ECO:0000313" key="4">
    <source>
        <dbReference type="EMBL" id="ABY33299.1"/>
    </source>
</evidence>
<dbReference type="HOGENOM" id="CLU_048863_0_0_0"/>
<dbReference type="Gene3D" id="3.30.470.20">
    <property type="entry name" value="ATP-grasp fold, B domain"/>
    <property type="match status" value="1"/>
</dbReference>
<protein>
    <recommendedName>
        <fullName evidence="3">ATP-grasp domain-containing protein</fullName>
    </recommendedName>
</protein>
<dbReference type="Proteomes" id="UP000002008">
    <property type="component" value="Chromosome"/>
</dbReference>
<sequence>MSVKKIGILVGREWSWPPAYIEEVNRRNAGVRAEFIKLGGTRMAEFCDYDVIIDRISHEIPYYRTFLKTAALSGTRIVNNPFWWSADDKFFGASLATALGIPHPRTVALPSHSYIEGIVEESLRNLQYPIPWKEHVDYVGGFPVILKPAWGGGFKKVYKVHSYEELWRAYNETGIECMMLQEYIAWEKYVRCIVIGRRHIMTIKFDANAPWPHRYFRDDNYLTPEEGLQVVEGALKLNQALGYDMNTVEFAIRNGVAYAIDFTNPAPDFDVNSLTPHYFDWVVRTMADFTIELALQGRAKPEEFAWHRLLNGPMAPATSPSAPVTTDSANNDPPAAEASATPKRRRTTRKKTAEEPS</sequence>
<dbReference type="GO" id="GO:0018169">
    <property type="term" value="F:ribosomal S6-glutamic acid ligase activity"/>
    <property type="evidence" value="ECO:0000318"/>
    <property type="project" value="GO_Central"/>
</dbReference>
<dbReference type="PANTHER" id="PTHR21621">
    <property type="entry name" value="RIBOSOMAL PROTEIN S6 MODIFICATION PROTEIN"/>
    <property type="match status" value="1"/>
</dbReference>
<dbReference type="RefSeq" id="WP_012255955.1">
    <property type="nucleotide sequence ID" value="NC_010175.1"/>
</dbReference>
<dbReference type="GO" id="GO:0009432">
    <property type="term" value="P:SOS response"/>
    <property type="evidence" value="ECO:0000318"/>
    <property type="project" value="GO_Central"/>
</dbReference>
<feature type="compositionally biased region" description="Polar residues" evidence="2">
    <location>
        <begin position="318"/>
        <end position="331"/>
    </location>
</feature>
<dbReference type="PROSITE" id="PS50975">
    <property type="entry name" value="ATP_GRASP"/>
    <property type="match status" value="1"/>
</dbReference>
<evidence type="ECO:0000256" key="1">
    <source>
        <dbReference type="PROSITE-ProRule" id="PRU00409"/>
    </source>
</evidence>
<dbReference type="PANTHER" id="PTHR21621:SF0">
    <property type="entry name" value="BETA-CITRYLGLUTAMATE SYNTHASE B-RELATED"/>
    <property type="match status" value="1"/>
</dbReference>
<reference evidence="5" key="1">
    <citation type="journal article" date="2011" name="BMC Genomics">
        <title>Complete genome sequence of the filamentous anoxygenic phototrophic bacterium Chloroflexus aurantiacus.</title>
        <authorList>
            <person name="Tang K.H."/>
            <person name="Barry K."/>
            <person name="Chertkov O."/>
            <person name="Dalin E."/>
            <person name="Han C.S."/>
            <person name="Hauser L.J."/>
            <person name="Honchak B.M."/>
            <person name="Karbach L.E."/>
            <person name="Land M.L."/>
            <person name="Lapidus A."/>
            <person name="Larimer F.W."/>
            <person name="Mikhailova N."/>
            <person name="Pitluck S."/>
            <person name="Pierson B.K."/>
            <person name="Blankenship R.E."/>
        </authorList>
    </citation>
    <scope>NUCLEOTIDE SEQUENCE [LARGE SCALE GENOMIC DNA]</scope>
    <source>
        <strain evidence="5">ATCC 29366 / DSM 635 / J-10-fl</strain>
    </source>
</reference>
<dbReference type="FunFam" id="3.30.470.20:FF:000138">
    <property type="entry name" value="Uncharacterized protein"/>
    <property type="match status" value="1"/>
</dbReference>
<proteinExistence type="predicted"/>
<dbReference type="InParanoid" id="A9WAS1"/>
<dbReference type="GO" id="GO:0005524">
    <property type="term" value="F:ATP binding"/>
    <property type="evidence" value="ECO:0007669"/>
    <property type="project" value="UniProtKB-UniRule"/>
</dbReference>
<accession>A9WAS1</accession>
<keyword evidence="5" id="KW-1185">Reference proteome</keyword>